<sequence>MTMRFVWDPVKAESNERKHGVRFEEAALVFFDPLHLTVQDRIEGGEYRWQTIGSVSGAAILLVAHAYVAGGPEPMETIRIISARRATPQERKRYANG</sequence>
<dbReference type="EMBL" id="SAUY01000066">
    <property type="protein sequence ID" value="RWR25516.1"/>
    <property type="molecule type" value="Genomic_DNA"/>
</dbReference>
<name>A0A443JYF2_9RHOB</name>
<accession>A0A443JYF2</accession>
<protein>
    <submittedName>
        <fullName evidence="1">BrnT family toxin</fullName>
    </submittedName>
</protein>
<dbReference type="Proteomes" id="UP000284451">
    <property type="component" value="Unassembled WGS sequence"/>
</dbReference>
<comment type="caution">
    <text evidence="1">The sequence shown here is derived from an EMBL/GenBank/DDBJ whole genome shotgun (WGS) entry which is preliminary data.</text>
</comment>
<reference evidence="1 2" key="1">
    <citation type="submission" date="2019-01" db="EMBL/GenBank/DDBJ databases">
        <title>Sinorhodobacter populi sp. nov. isolated from the symptomatic bark tissue of Populus euramericana canker.</title>
        <authorList>
            <person name="Xu G."/>
        </authorList>
    </citation>
    <scope>NUCLEOTIDE SEQUENCE [LARGE SCALE GENOMIC DNA]</scope>
    <source>
        <strain evidence="1 2">07D10-4-3</strain>
    </source>
</reference>
<dbReference type="RefSeq" id="WP_128234166.1">
    <property type="nucleotide sequence ID" value="NZ_SAUY01000066.1"/>
</dbReference>
<reference evidence="1 2" key="2">
    <citation type="submission" date="2019-01" db="EMBL/GenBank/DDBJ databases">
        <authorList>
            <person name="Li Y."/>
        </authorList>
    </citation>
    <scope>NUCLEOTIDE SEQUENCE [LARGE SCALE GENOMIC DNA]</scope>
    <source>
        <strain evidence="1 2">07D10-4-3</strain>
    </source>
</reference>
<dbReference type="InterPro" id="IPR007460">
    <property type="entry name" value="BrnT_toxin"/>
</dbReference>
<proteinExistence type="predicted"/>
<organism evidence="1 2">
    <name type="scientific">Paenirhodobacter populi</name>
    <dbReference type="NCBI Taxonomy" id="2306993"/>
    <lineage>
        <taxon>Bacteria</taxon>
        <taxon>Pseudomonadati</taxon>
        <taxon>Pseudomonadota</taxon>
        <taxon>Alphaproteobacteria</taxon>
        <taxon>Rhodobacterales</taxon>
        <taxon>Rhodobacter group</taxon>
        <taxon>Paenirhodobacter</taxon>
    </lineage>
</organism>
<dbReference type="Pfam" id="PF04365">
    <property type="entry name" value="BrnT_toxin"/>
    <property type="match status" value="1"/>
</dbReference>
<gene>
    <name evidence="1" type="ORF">D2T29_21930</name>
</gene>
<dbReference type="AlphaFoldDB" id="A0A443JYF2"/>
<evidence type="ECO:0000313" key="1">
    <source>
        <dbReference type="EMBL" id="RWR25516.1"/>
    </source>
</evidence>
<dbReference type="InterPro" id="IPR038573">
    <property type="entry name" value="BrnT_sf"/>
</dbReference>
<dbReference type="Gene3D" id="3.10.450.530">
    <property type="entry name" value="Ribonuclease toxin, BrnT, of type II toxin-antitoxin system"/>
    <property type="match status" value="1"/>
</dbReference>
<evidence type="ECO:0000313" key="2">
    <source>
        <dbReference type="Proteomes" id="UP000284451"/>
    </source>
</evidence>